<dbReference type="InterPro" id="IPR020288">
    <property type="entry name" value="Sheath_initiator"/>
</dbReference>
<protein>
    <submittedName>
        <fullName evidence="1">Uncharacterized protein</fullName>
    </submittedName>
</protein>
<dbReference type="AlphaFoldDB" id="A0A0N1F2Z7"/>
<dbReference type="PATRIC" id="fig|1526658.3.peg.1328"/>
<dbReference type="OrthoDB" id="9812969at2"/>
<evidence type="ECO:0000313" key="2">
    <source>
        <dbReference type="Proteomes" id="UP000037822"/>
    </source>
</evidence>
<name>A0A0N1F2Z7_9HYPH</name>
<dbReference type="Proteomes" id="UP000037822">
    <property type="component" value="Unassembled WGS sequence"/>
</dbReference>
<sequence>MRLRKFDDNADYRFGQGASQFWKDQPDGVAQKVGQRLQLWRGQWYLDSGEGMPWQTRVLGNRTADTRDPSIRAHVLATTGVKKITAYSSNLDRDSRAFGVGLTIDTIYGPATVTGVNF</sequence>
<accession>A0A0N1F2Z7</accession>
<evidence type="ECO:0000313" key="1">
    <source>
        <dbReference type="EMBL" id="KPH79311.1"/>
    </source>
</evidence>
<reference evidence="1 2" key="1">
    <citation type="submission" date="2015-07" db="EMBL/GenBank/DDBJ databases">
        <title>Whole genome sequencing of Bosea vaviloviae isolated from cave pool.</title>
        <authorList>
            <person name="Tan N.E.H."/>
            <person name="Lee Y.P."/>
            <person name="Gan H.M."/>
            <person name="Barton H."/>
            <person name="Savka M.A."/>
        </authorList>
    </citation>
    <scope>NUCLEOTIDE SEQUENCE [LARGE SCALE GENOMIC DNA]</scope>
    <source>
        <strain evidence="1 2">SD260</strain>
    </source>
</reference>
<organism evidence="1 2">
    <name type="scientific">Bosea vaviloviae</name>
    <dbReference type="NCBI Taxonomy" id="1526658"/>
    <lineage>
        <taxon>Bacteria</taxon>
        <taxon>Pseudomonadati</taxon>
        <taxon>Pseudomonadota</taxon>
        <taxon>Alphaproteobacteria</taxon>
        <taxon>Hyphomicrobiales</taxon>
        <taxon>Boseaceae</taxon>
        <taxon>Bosea</taxon>
    </lineage>
</organism>
<keyword evidence="2" id="KW-1185">Reference proteome</keyword>
<comment type="caution">
    <text evidence="1">The sequence shown here is derived from an EMBL/GenBank/DDBJ whole genome shotgun (WGS) entry which is preliminary data.</text>
</comment>
<dbReference type="RefSeq" id="WP_054210564.1">
    <property type="nucleotide sequence ID" value="NZ_LGSZ01000050.1"/>
</dbReference>
<dbReference type="Pfam" id="PF10934">
    <property type="entry name" value="Sheath_initiator"/>
    <property type="match status" value="1"/>
</dbReference>
<dbReference type="EMBL" id="LGSZ01000050">
    <property type="protein sequence ID" value="KPH79311.1"/>
    <property type="molecule type" value="Genomic_DNA"/>
</dbReference>
<gene>
    <name evidence="1" type="ORF">AE618_18570</name>
</gene>
<proteinExistence type="predicted"/>